<protein>
    <submittedName>
        <fullName evidence="1">Uncharacterized protein</fullName>
    </submittedName>
</protein>
<dbReference type="EMBL" id="JAAIUW010000004">
    <property type="protein sequence ID" value="KAF7836707.1"/>
    <property type="molecule type" value="Genomic_DNA"/>
</dbReference>
<gene>
    <name evidence="1" type="ORF">G2W53_011566</name>
</gene>
<accession>A0A834X1Q3</accession>
<sequence>MGQKMKKGIAIFVVIAVMMMMSSMTFGLRDNINNYDVKKKEAESNSIINVKDDSDCYAKCYGQCLIDPLKSPALCEIHCVSVSGAV</sequence>
<evidence type="ECO:0000313" key="1">
    <source>
        <dbReference type="EMBL" id="KAF7836707.1"/>
    </source>
</evidence>
<evidence type="ECO:0000313" key="2">
    <source>
        <dbReference type="Proteomes" id="UP000634136"/>
    </source>
</evidence>
<dbReference type="Proteomes" id="UP000634136">
    <property type="component" value="Unassembled WGS sequence"/>
</dbReference>
<reference evidence="1" key="1">
    <citation type="submission" date="2020-09" db="EMBL/GenBank/DDBJ databases">
        <title>Genome-Enabled Discovery of Anthraquinone Biosynthesis in Senna tora.</title>
        <authorList>
            <person name="Kang S.-H."/>
            <person name="Pandey R.P."/>
            <person name="Lee C.-M."/>
            <person name="Sim J.-S."/>
            <person name="Jeong J.-T."/>
            <person name="Choi B.-S."/>
            <person name="Jung M."/>
            <person name="Ginzburg D."/>
            <person name="Zhao K."/>
            <person name="Won S.Y."/>
            <person name="Oh T.-J."/>
            <person name="Yu Y."/>
            <person name="Kim N.-H."/>
            <person name="Lee O.R."/>
            <person name="Lee T.-H."/>
            <person name="Bashyal P."/>
            <person name="Kim T.-S."/>
            <person name="Lee W.-H."/>
            <person name="Kawkins C."/>
            <person name="Kim C.-K."/>
            <person name="Kim J.S."/>
            <person name="Ahn B.O."/>
            <person name="Rhee S.Y."/>
            <person name="Sohng J.K."/>
        </authorList>
    </citation>
    <scope>NUCLEOTIDE SEQUENCE</scope>
    <source>
        <tissue evidence="1">Leaf</tissue>
    </source>
</reference>
<proteinExistence type="predicted"/>
<dbReference type="AlphaFoldDB" id="A0A834X1Q3"/>
<name>A0A834X1Q3_9FABA</name>
<comment type="caution">
    <text evidence="1">The sequence shown here is derived from an EMBL/GenBank/DDBJ whole genome shotgun (WGS) entry which is preliminary data.</text>
</comment>
<keyword evidence="2" id="KW-1185">Reference proteome</keyword>
<organism evidence="1 2">
    <name type="scientific">Senna tora</name>
    <dbReference type="NCBI Taxonomy" id="362788"/>
    <lineage>
        <taxon>Eukaryota</taxon>
        <taxon>Viridiplantae</taxon>
        <taxon>Streptophyta</taxon>
        <taxon>Embryophyta</taxon>
        <taxon>Tracheophyta</taxon>
        <taxon>Spermatophyta</taxon>
        <taxon>Magnoliopsida</taxon>
        <taxon>eudicotyledons</taxon>
        <taxon>Gunneridae</taxon>
        <taxon>Pentapetalae</taxon>
        <taxon>rosids</taxon>
        <taxon>fabids</taxon>
        <taxon>Fabales</taxon>
        <taxon>Fabaceae</taxon>
        <taxon>Caesalpinioideae</taxon>
        <taxon>Cassia clade</taxon>
        <taxon>Senna</taxon>
    </lineage>
</organism>